<dbReference type="PANTHER" id="PTHR43606:SF2">
    <property type="entry name" value="ALKALINE PHOSPHATASE FAMILY PROTEIN (AFU_ORTHOLOGUE AFUA_5G03860)"/>
    <property type="match status" value="1"/>
</dbReference>
<reference evidence="4 5" key="1">
    <citation type="submission" date="2023-08" db="EMBL/GenBank/DDBJ databases">
        <title>Nocardioides seae sp. nov., a bacterium isolated from a soil.</title>
        <authorList>
            <person name="Wang X."/>
        </authorList>
    </citation>
    <scope>NUCLEOTIDE SEQUENCE [LARGE SCALE GENOMIC DNA]</scope>
    <source>
        <strain evidence="4 5">YZH12</strain>
    </source>
</reference>
<dbReference type="InterPro" id="IPR052900">
    <property type="entry name" value="Phospholipid_Metab_Enz"/>
</dbReference>
<evidence type="ECO:0000259" key="2">
    <source>
        <dbReference type="Pfam" id="PF09423"/>
    </source>
</evidence>
<protein>
    <submittedName>
        <fullName evidence="4">Alkaline phosphatase D family protein</fullName>
        <ecNumber evidence="4">3.1.-.-</ecNumber>
    </submittedName>
</protein>
<dbReference type="InterPro" id="IPR029052">
    <property type="entry name" value="Metallo-depent_PP-like"/>
</dbReference>
<dbReference type="InterPro" id="IPR032093">
    <property type="entry name" value="PhoD_N"/>
</dbReference>
<gene>
    <name evidence="4" type="ORF">RDV89_11395</name>
</gene>
<dbReference type="InterPro" id="IPR006311">
    <property type="entry name" value="TAT_signal"/>
</dbReference>
<dbReference type="InterPro" id="IPR018946">
    <property type="entry name" value="PhoD-like_MPP"/>
</dbReference>
<dbReference type="SUPFAM" id="SSF56300">
    <property type="entry name" value="Metallo-dependent phosphatases"/>
    <property type="match status" value="1"/>
</dbReference>
<accession>A0ABU3PWR6</accession>
<evidence type="ECO:0000313" key="5">
    <source>
        <dbReference type="Proteomes" id="UP001268542"/>
    </source>
</evidence>
<evidence type="ECO:0000313" key="4">
    <source>
        <dbReference type="EMBL" id="MDT9593675.1"/>
    </source>
</evidence>
<feature type="domain" description="Phospholipase D N-terminal" evidence="3">
    <location>
        <begin position="57"/>
        <end position="153"/>
    </location>
</feature>
<feature type="domain" description="PhoD-like phosphatase metallophosphatase" evidence="2">
    <location>
        <begin position="166"/>
        <end position="534"/>
    </location>
</feature>
<dbReference type="CDD" id="cd07389">
    <property type="entry name" value="MPP_PhoD"/>
    <property type="match status" value="1"/>
</dbReference>
<evidence type="ECO:0000259" key="3">
    <source>
        <dbReference type="Pfam" id="PF16655"/>
    </source>
</evidence>
<name>A0ABU3PWR6_9ACTN</name>
<keyword evidence="4" id="KW-0378">Hydrolase</keyword>
<dbReference type="EC" id="3.1.-.-" evidence="4"/>
<dbReference type="Proteomes" id="UP001268542">
    <property type="component" value="Unassembled WGS sequence"/>
</dbReference>
<comment type="caution">
    <text evidence="4">The sequence shown here is derived from an EMBL/GenBank/DDBJ whole genome shotgun (WGS) entry which is preliminary data.</text>
</comment>
<sequence>MIPPTAEERPTLPPLPRRSVLAAAGIATGAALVATDPVSPDPADAAATTGAGAYFQHGVASGDPLPTSVVIWTRVTPSPDATPGSGRGPAVRVGYQVATDARFTSIVARGHVDTSASADHTVKIDVTGLAPARWYWFRFRHDYRWSPVGRTRTAPARTATPERIRFGVVSCANLQAGWFHAYRHLAARDDLDAILHLGDYLYEYAPGEYGLGQDNVDVRAHVPAREIVTLADYRQRHAQYKQDPDLQALHARYPFIVTWDDHEHTNDAHRHGAENHQPSTEGSWPVRRSRAHRAYDEWMPVRLNGTAALGDGARLYRTLQFGRLAQISMLDLRTYRSEQVAYPVVAPGVNDPDRTITGSTQMAWLKDALSSSAAQWKLVGNPVMISPVTFAQLPTDLVDPVNDVTGLLPRDGAPYNVDQWDGYTDDRRELFAHLRDQGIRDTVFVTGDIHSGWACELPHDAGTYPLSPSAGVELVASSVTSNNLKDILGAPPRTASLAVEAVLRLANRHIRYIDFDSHGYSVLDVTPARVQMDWYVTGPRDQRGAGTTHTASFQTLAGTNKLSRAAGPVGGR</sequence>
<dbReference type="Gene3D" id="2.60.40.380">
    <property type="entry name" value="Purple acid phosphatase-like, N-terminal"/>
    <property type="match status" value="1"/>
</dbReference>
<evidence type="ECO:0000256" key="1">
    <source>
        <dbReference type="SAM" id="MobiDB-lite"/>
    </source>
</evidence>
<feature type="region of interest" description="Disordered" evidence="1">
    <location>
        <begin position="266"/>
        <end position="287"/>
    </location>
</feature>
<dbReference type="Gene3D" id="3.60.21.70">
    <property type="entry name" value="PhoD-like phosphatase"/>
    <property type="match status" value="1"/>
</dbReference>
<dbReference type="GO" id="GO:0016787">
    <property type="term" value="F:hydrolase activity"/>
    <property type="evidence" value="ECO:0007669"/>
    <property type="project" value="UniProtKB-KW"/>
</dbReference>
<dbReference type="InterPro" id="IPR038607">
    <property type="entry name" value="PhoD-like_sf"/>
</dbReference>
<dbReference type="PROSITE" id="PS51318">
    <property type="entry name" value="TAT"/>
    <property type="match status" value="1"/>
</dbReference>
<dbReference type="PANTHER" id="PTHR43606">
    <property type="entry name" value="PHOSPHATASE, PUTATIVE (AFU_ORTHOLOGUE AFUA_6G08710)-RELATED"/>
    <property type="match status" value="1"/>
</dbReference>
<dbReference type="Pfam" id="PF16655">
    <property type="entry name" value="PhoD_N"/>
    <property type="match status" value="1"/>
</dbReference>
<proteinExistence type="predicted"/>
<dbReference type="Pfam" id="PF09423">
    <property type="entry name" value="PhoD"/>
    <property type="match status" value="1"/>
</dbReference>
<organism evidence="4 5">
    <name type="scientific">Nocardioides imazamoxiresistens</name>
    <dbReference type="NCBI Taxonomy" id="3231893"/>
    <lineage>
        <taxon>Bacteria</taxon>
        <taxon>Bacillati</taxon>
        <taxon>Actinomycetota</taxon>
        <taxon>Actinomycetes</taxon>
        <taxon>Propionibacteriales</taxon>
        <taxon>Nocardioidaceae</taxon>
        <taxon>Nocardioides</taxon>
    </lineage>
</organism>
<keyword evidence="5" id="KW-1185">Reference proteome</keyword>
<dbReference type="RefSeq" id="WP_315733166.1">
    <property type="nucleotide sequence ID" value="NZ_JAVYII010000004.1"/>
</dbReference>
<dbReference type="EMBL" id="JAVYII010000004">
    <property type="protein sequence ID" value="MDT9593675.1"/>
    <property type="molecule type" value="Genomic_DNA"/>
</dbReference>